<dbReference type="PROSITE" id="PS51724">
    <property type="entry name" value="SPOR"/>
    <property type="match status" value="1"/>
</dbReference>
<proteinExistence type="predicted"/>
<dbReference type="SUPFAM" id="SSF110997">
    <property type="entry name" value="Sporulation related repeat"/>
    <property type="match status" value="1"/>
</dbReference>
<name>A0A1I0DZ69_9GAMM</name>
<reference evidence="3" key="1">
    <citation type="submission" date="2016-10" db="EMBL/GenBank/DDBJ databases">
        <authorList>
            <person name="Varghese N."/>
            <person name="Submissions S."/>
        </authorList>
    </citation>
    <scope>NUCLEOTIDE SEQUENCE [LARGE SCALE GENOMIC DNA]</scope>
    <source>
        <strain evidence="3">CGMCC 1.6489</strain>
    </source>
</reference>
<gene>
    <name evidence="2" type="ORF">SAMN04487962_108113</name>
</gene>
<dbReference type="InterPro" id="IPR007730">
    <property type="entry name" value="SPOR-like_dom"/>
</dbReference>
<dbReference type="GO" id="GO:0042834">
    <property type="term" value="F:peptidoglycan binding"/>
    <property type="evidence" value="ECO:0007669"/>
    <property type="project" value="InterPro"/>
</dbReference>
<dbReference type="EMBL" id="FOHZ01000008">
    <property type="protein sequence ID" value="SET37747.1"/>
    <property type="molecule type" value="Genomic_DNA"/>
</dbReference>
<evidence type="ECO:0000259" key="1">
    <source>
        <dbReference type="PROSITE" id="PS51724"/>
    </source>
</evidence>
<dbReference type="InterPro" id="IPR036680">
    <property type="entry name" value="SPOR-like_sf"/>
</dbReference>
<organism evidence="2 3">
    <name type="scientific">Marinobacter segnicrescens</name>
    <dbReference type="NCBI Taxonomy" id="430453"/>
    <lineage>
        <taxon>Bacteria</taxon>
        <taxon>Pseudomonadati</taxon>
        <taxon>Pseudomonadota</taxon>
        <taxon>Gammaproteobacteria</taxon>
        <taxon>Pseudomonadales</taxon>
        <taxon>Marinobacteraceae</taxon>
        <taxon>Marinobacter</taxon>
    </lineage>
</organism>
<protein>
    <submittedName>
        <fullName evidence="2">Sporulation related domain-containing protein</fullName>
    </submittedName>
</protein>
<sequence length="72" mass="8049">MAGNLEQTILNVIARAPADEQLSYTLGERNGQPWFMLVYGQYPTREAARSAANRLPDSLGLSDSWVRAFESF</sequence>
<feature type="domain" description="SPOR" evidence="1">
    <location>
        <begin position="1"/>
        <end position="68"/>
    </location>
</feature>
<keyword evidence="3" id="KW-1185">Reference proteome</keyword>
<evidence type="ECO:0000313" key="3">
    <source>
        <dbReference type="Proteomes" id="UP000198762"/>
    </source>
</evidence>
<dbReference type="Proteomes" id="UP000198762">
    <property type="component" value="Unassembled WGS sequence"/>
</dbReference>
<evidence type="ECO:0000313" key="2">
    <source>
        <dbReference type="EMBL" id="SET37747.1"/>
    </source>
</evidence>
<dbReference type="Pfam" id="PF05036">
    <property type="entry name" value="SPOR"/>
    <property type="match status" value="1"/>
</dbReference>
<dbReference type="STRING" id="430453.SAMN04487962_108113"/>
<accession>A0A1I0DZ69</accession>
<dbReference type="AlphaFoldDB" id="A0A1I0DZ69"/>
<dbReference type="Gene3D" id="3.30.70.1070">
    <property type="entry name" value="Sporulation related repeat"/>
    <property type="match status" value="1"/>
</dbReference>